<dbReference type="Pfam" id="PF05641">
    <property type="entry name" value="Agenet"/>
    <property type="match status" value="3"/>
</dbReference>
<reference evidence="2" key="1">
    <citation type="journal article" date="2025" name="Foods">
        <title>Unveiling the Microbial Signatures of Arabica Coffee Cherries: Insights into Ripeness Specific Diversity, Functional Traits, and Implications for Quality and Safety.</title>
        <authorList>
            <consortium name="RefSeq"/>
            <person name="Tenea G.N."/>
            <person name="Cifuentes V."/>
            <person name="Reyes P."/>
            <person name="Cevallos-Vallejos M."/>
        </authorList>
    </citation>
    <scope>NUCLEOTIDE SEQUENCE [LARGE SCALE GENOMIC DNA]</scope>
</reference>
<evidence type="ECO:0000259" key="1">
    <source>
        <dbReference type="SMART" id="SM00743"/>
    </source>
</evidence>
<sequence length="558" mass="65131">MKRAPQMLQLFHKGDRVEVLKRDYSYNKDGVFVWFPGIVLQPSSTRCTNRPKNHIYVEFKTLRTIAIAVQDEDKDDDDDHNRTPLLREFVDLGDVRPAPPKELHRFFRIGEFVEALVGIEIARVGGKSRGKSAIVEEVEQWGLRVVRDWDDGFWVPSLELQKPSPDSDTLSQSVKLRMKYHQKSSYPKFHKWMSVEVKSDEEGFQGSWYEATMLGSLGNAKLLVEYLTLMIEDETQFFKEEAVDAWNNDGWWVGHISKVKDGFKYKVFFENTNEEIDFEHVQLRPHQDWIKDKWVAAPNVVDLQRSSAKMGIKPRDLKLKIKCSRNIEEEKFNKGMMVEVKSDEQGYHGSWYTTAIAYPIADDRFLVEYQTLRTDDESEPLLDVAKSSYIRPCPPHIQKLDSYKLLEKVDAWYNDGWWVGLVSKVLRNLKYVVYFWTSNEEIKFGHYDLRPHQEWTGEKWITAFRMLKKSKLLKSKLGKLRGQIGGVELAPRFCNGMKVEFKRDEVEYMGSWYPAAIVKPIGNGKYLVEYQTLKTDDEIERLKEEADALCIRPCPPIV</sequence>
<accession>A0A6P6WY94</accession>
<evidence type="ECO:0000313" key="2">
    <source>
        <dbReference type="Proteomes" id="UP001652660"/>
    </source>
</evidence>
<dbReference type="RefSeq" id="XP_027120468.1">
    <property type="nucleotide sequence ID" value="XM_027264667.1"/>
</dbReference>
<dbReference type="CDD" id="cd20405">
    <property type="entry name" value="Tudor_Agenet_AtDUF_rpt1_3"/>
    <property type="match status" value="2"/>
</dbReference>
<feature type="domain" description="Agenet" evidence="1">
    <location>
        <begin position="330"/>
        <end position="398"/>
    </location>
</feature>
<dbReference type="PANTHER" id="PTHR31917:SF147">
    <property type="entry name" value="AGENET DOMAIN-CONTAINING PROTEIN"/>
    <property type="match status" value="1"/>
</dbReference>
<feature type="domain" description="Agenet" evidence="1">
    <location>
        <begin position="401"/>
        <end position="457"/>
    </location>
</feature>
<dbReference type="InterPro" id="IPR008395">
    <property type="entry name" value="Agenet-like_dom"/>
</dbReference>
<feature type="domain" description="Agenet" evidence="1">
    <location>
        <begin position="491"/>
        <end position="558"/>
    </location>
</feature>
<dbReference type="SMART" id="SM00743">
    <property type="entry name" value="Agenet"/>
    <property type="match status" value="5"/>
</dbReference>
<gene>
    <name evidence="3" type="primary">LOC113737434</name>
</gene>
<keyword evidence="2" id="KW-1185">Reference proteome</keyword>
<name>A0A6P6WY94_COFAR</name>
<proteinExistence type="predicted"/>
<evidence type="ECO:0000313" key="3">
    <source>
        <dbReference type="RefSeq" id="XP_027120468.1"/>
    </source>
</evidence>
<dbReference type="GeneID" id="113737434"/>
<dbReference type="CDD" id="cd20406">
    <property type="entry name" value="Tudor_Agenet_AtDUF_rpt2_4"/>
    <property type="match status" value="2"/>
</dbReference>
<dbReference type="InterPro" id="IPR014002">
    <property type="entry name" value="Agenet_dom_plant"/>
</dbReference>
<dbReference type="OrthoDB" id="2020707at2759"/>
<organism evidence="2 3">
    <name type="scientific">Coffea arabica</name>
    <name type="common">Arabian coffee</name>
    <dbReference type="NCBI Taxonomy" id="13443"/>
    <lineage>
        <taxon>Eukaryota</taxon>
        <taxon>Viridiplantae</taxon>
        <taxon>Streptophyta</taxon>
        <taxon>Embryophyta</taxon>
        <taxon>Tracheophyta</taxon>
        <taxon>Spermatophyta</taxon>
        <taxon>Magnoliopsida</taxon>
        <taxon>eudicotyledons</taxon>
        <taxon>Gunneridae</taxon>
        <taxon>Pentapetalae</taxon>
        <taxon>asterids</taxon>
        <taxon>lamiids</taxon>
        <taxon>Gentianales</taxon>
        <taxon>Rubiaceae</taxon>
        <taxon>Ixoroideae</taxon>
        <taxon>Gardenieae complex</taxon>
        <taxon>Bertiereae - Coffeeae clade</taxon>
        <taxon>Coffeeae</taxon>
        <taxon>Coffea</taxon>
    </lineage>
</organism>
<feature type="domain" description="Agenet" evidence="1">
    <location>
        <begin position="187"/>
        <end position="233"/>
    </location>
</feature>
<dbReference type="AlphaFoldDB" id="A0A6P6WY94"/>
<feature type="domain" description="Agenet" evidence="1">
    <location>
        <begin position="235"/>
        <end position="291"/>
    </location>
</feature>
<reference evidence="3" key="2">
    <citation type="submission" date="2025-08" db="UniProtKB">
        <authorList>
            <consortium name="RefSeq"/>
        </authorList>
    </citation>
    <scope>IDENTIFICATION</scope>
    <source>
        <tissue evidence="3">Leaves</tissue>
    </source>
</reference>
<protein>
    <submittedName>
        <fullName evidence="3">Protein AGENET DOMAIN (AGD)-CONTAINING P1</fullName>
    </submittedName>
</protein>
<dbReference type="PANTHER" id="PTHR31917">
    <property type="entry name" value="AGENET DOMAIN-CONTAINING PROTEIN-RELATED"/>
    <property type="match status" value="1"/>
</dbReference>
<dbReference type="Proteomes" id="UP001652660">
    <property type="component" value="Chromosome 3e"/>
</dbReference>